<dbReference type="InterPro" id="IPR001977">
    <property type="entry name" value="Depp_CoAkinase"/>
</dbReference>
<comment type="similarity">
    <text evidence="1 5">Belongs to the CoaE family.</text>
</comment>
<keyword evidence="5" id="KW-0963">Cytoplasm</keyword>
<dbReference type="InterPro" id="IPR027417">
    <property type="entry name" value="P-loop_NTPase"/>
</dbReference>
<dbReference type="Pfam" id="PF01121">
    <property type="entry name" value="CoaE"/>
    <property type="match status" value="1"/>
</dbReference>
<keyword evidence="5 7" id="KW-0808">Transferase</keyword>
<dbReference type="PANTHER" id="PTHR10695">
    <property type="entry name" value="DEPHOSPHO-COA KINASE-RELATED"/>
    <property type="match status" value="1"/>
</dbReference>
<dbReference type="CDD" id="cd02022">
    <property type="entry name" value="DPCK"/>
    <property type="match status" value="1"/>
</dbReference>
<gene>
    <name evidence="5 7" type="primary">coaE</name>
    <name evidence="7" type="ORF">Poly51_45660</name>
</gene>
<protein>
    <recommendedName>
        <fullName evidence="5 6">Dephospho-CoA kinase</fullName>
        <ecNumber evidence="5 6">2.7.1.24</ecNumber>
    </recommendedName>
    <alternativeName>
        <fullName evidence="5">Dephosphocoenzyme A kinase</fullName>
    </alternativeName>
</protein>
<dbReference type="GO" id="GO:0015937">
    <property type="term" value="P:coenzyme A biosynthetic process"/>
    <property type="evidence" value="ECO:0007669"/>
    <property type="project" value="UniProtKB-UniRule"/>
</dbReference>
<dbReference type="HAMAP" id="MF_00376">
    <property type="entry name" value="Dephospho_CoA_kinase"/>
    <property type="match status" value="1"/>
</dbReference>
<dbReference type="EMBL" id="SJPW01000006">
    <property type="protein sequence ID" value="TWU48665.1"/>
    <property type="molecule type" value="Genomic_DNA"/>
</dbReference>
<comment type="caution">
    <text evidence="7">The sequence shown here is derived from an EMBL/GenBank/DDBJ whole genome shotgun (WGS) entry which is preliminary data.</text>
</comment>
<keyword evidence="8" id="KW-1185">Reference proteome</keyword>
<accession>A0A5C6EJS8</accession>
<keyword evidence="3 5" id="KW-0067">ATP-binding</keyword>
<keyword evidence="2 5" id="KW-0547">Nucleotide-binding</keyword>
<proteinExistence type="inferred from homology"/>
<evidence type="ECO:0000256" key="2">
    <source>
        <dbReference type="ARBA" id="ARBA00022741"/>
    </source>
</evidence>
<evidence type="ECO:0000256" key="6">
    <source>
        <dbReference type="NCBIfam" id="TIGR00152"/>
    </source>
</evidence>
<dbReference type="SUPFAM" id="SSF52540">
    <property type="entry name" value="P-loop containing nucleoside triphosphate hydrolases"/>
    <property type="match status" value="1"/>
</dbReference>
<dbReference type="EC" id="2.7.1.24" evidence="5 6"/>
<comment type="catalytic activity">
    <reaction evidence="5">
        <text>3'-dephospho-CoA + ATP = ADP + CoA + H(+)</text>
        <dbReference type="Rhea" id="RHEA:18245"/>
        <dbReference type="ChEBI" id="CHEBI:15378"/>
        <dbReference type="ChEBI" id="CHEBI:30616"/>
        <dbReference type="ChEBI" id="CHEBI:57287"/>
        <dbReference type="ChEBI" id="CHEBI:57328"/>
        <dbReference type="ChEBI" id="CHEBI:456216"/>
        <dbReference type="EC" id="2.7.1.24"/>
    </reaction>
</comment>
<dbReference type="PROSITE" id="PS51219">
    <property type="entry name" value="DPCK"/>
    <property type="match status" value="1"/>
</dbReference>
<reference evidence="7 8" key="1">
    <citation type="submission" date="2019-02" db="EMBL/GenBank/DDBJ databases">
        <title>Deep-cultivation of Planctomycetes and their phenomic and genomic characterization uncovers novel biology.</title>
        <authorList>
            <person name="Wiegand S."/>
            <person name="Jogler M."/>
            <person name="Boedeker C."/>
            <person name="Pinto D."/>
            <person name="Vollmers J."/>
            <person name="Rivas-Marin E."/>
            <person name="Kohn T."/>
            <person name="Peeters S.H."/>
            <person name="Heuer A."/>
            <person name="Rast P."/>
            <person name="Oberbeckmann S."/>
            <person name="Bunk B."/>
            <person name="Jeske O."/>
            <person name="Meyerdierks A."/>
            <person name="Storesund J.E."/>
            <person name="Kallscheuer N."/>
            <person name="Luecker S."/>
            <person name="Lage O.M."/>
            <person name="Pohl T."/>
            <person name="Merkel B.J."/>
            <person name="Hornburger P."/>
            <person name="Mueller R.-W."/>
            <person name="Bruemmer F."/>
            <person name="Labrenz M."/>
            <person name="Spormann A.M."/>
            <person name="Op Den Camp H."/>
            <person name="Overmann J."/>
            <person name="Amann R."/>
            <person name="Jetten M.S.M."/>
            <person name="Mascher T."/>
            <person name="Medema M.H."/>
            <person name="Devos D.P."/>
            <person name="Kaster A.-K."/>
            <person name="Ovreas L."/>
            <person name="Rohde M."/>
            <person name="Galperin M.Y."/>
            <person name="Jogler C."/>
        </authorList>
    </citation>
    <scope>NUCLEOTIDE SEQUENCE [LARGE SCALE GENOMIC DNA]</scope>
    <source>
        <strain evidence="7 8">Poly51</strain>
    </source>
</reference>
<evidence type="ECO:0000256" key="1">
    <source>
        <dbReference type="ARBA" id="ARBA00009018"/>
    </source>
</evidence>
<evidence type="ECO:0000256" key="3">
    <source>
        <dbReference type="ARBA" id="ARBA00022840"/>
    </source>
</evidence>
<dbReference type="RefSeq" id="WP_146460153.1">
    <property type="nucleotide sequence ID" value="NZ_SJPW01000006.1"/>
</dbReference>
<feature type="binding site" evidence="5">
    <location>
        <begin position="11"/>
        <end position="16"/>
    </location>
    <ligand>
        <name>ATP</name>
        <dbReference type="ChEBI" id="CHEBI:30616"/>
    </ligand>
</feature>
<dbReference type="PANTHER" id="PTHR10695:SF46">
    <property type="entry name" value="BIFUNCTIONAL COENZYME A SYNTHASE-RELATED"/>
    <property type="match status" value="1"/>
</dbReference>
<dbReference type="UniPathway" id="UPA00241">
    <property type="reaction ID" value="UER00356"/>
</dbReference>
<evidence type="ECO:0000313" key="7">
    <source>
        <dbReference type="EMBL" id="TWU48665.1"/>
    </source>
</evidence>
<comment type="function">
    <text evidence="5">Catalyzes the phosphorylation of the 3'-hydroxyl group of dephosphocoenzyme A to form coenzyme A.</text>
</comment>
<dbReference type="Proteomes" id="UP000318288">
    <property type="component" value="Unassembled WGS sequence"/>
</dbReference>
<keyword evidence="5 7" id="KW-0418">Kinase</keyword>
<dbReference type="AlphaFoldDB" id="A0A5C6EJS8"/>
<evidence type="ECO:0000313" key="8">
    <source>
        <dbReference type="Proteomes" id="UP000318288"/>
    </source>
</evidence>
<dbReference type="NCBIfam" id="TIGR00152">
    <property type="entry name" value="dephospho-CoA kinase"/>
    <property type="match status" value="1"/>
</dbReference>
<organism evidence="7 8">
    <name type="scientific">Rubripirellula tenax</name>
    <dbReference type="NCBI Taxonomy" id="2528015"/>
    <lineage>
        <taxon>Bacteria</taxon>
        <taxon>Pseudomonadati</taxon>
        <taxon>Planctomycetota</taxon>
        <taxon>Planctomycetia</taxon>
        <taxon>Pirellulales</taxon>
        <taxon>Pirellulaceae</taxon>
        <taxon>Rubripirellula</taxon>
    </lineage>
</organism>
<dbReference type="OrthoDB" id="9812943at2"/>
<dbReference type="Gene3D" id="3.40.50.300">
    <property type="entry name" value="P-loop containing nucleotide triphosphate hydrolases"/>
    <property type="match status" value="1"/>
</dbReference>
<evidence type="ECO:0000256" key="5">
    <source>
        <dbReference type="HAMAP-Rule" id="MF_00376"/>
    </source>
</evidence>
<name>A0A5C6EJS8_9BACT</name>
<keyword evidence="4 5" id="KW-0173">Coenzyme A biosynthesis</keyword>
<sequence>MIVIGIVGSPAGGKSTVASRLQELGATWINADLIARGVLDEQEVRTALVRRFGDKIVTKDGQIDRGRLAERVFGADDSKRAELDYLESVVHPRTRVLIHEKLAQASSGGVVATVLDVPLLFESEWDLACDPIWCVDAEFDQRLLRSAKRGWDAHELNRREANQLDLSNKRQRSTLILDNNGSLAELIAAVDENFHLISNLRQSKTNHCI</sequence>
<comment type="subcellular location">
    <subcellularLocation>
        <location evidence="5">Cytoplasm</location>
    </subcellularLocation>
</comment>
<evidence type="ECO:0000256" key="4">
    <source>
        <dbReference type="ARBA" id="ARBA00022993"/>
    </source>
</evidence>
<dbReference type="GO" id="GO:0005737">
    <property type="term" value="C:cytoplasm"/>
    <property type="evidence" value="ECO:0007669"/>
    <property type="project" value="UniProtKB-SubCell"/>
</dbReference>
<dbReference type="GO" id="GO:0004140">
    <property type="term" value="F:dephospho-CoA kinase activity"/>
    <property type="evidence" value="ECO:0007669"/>
    <property type="project" value="UniProtKB-UniRule"/>
</dbReference>
<dbReference type="GO" id="GO:0005524">
    <property type="term" value="F:ATP binding"/>
    <property type="evidence" value="ECO:0007669"/>
    <property type="project" value="UniProtKB-UniRule"/>
</dbReference>
<comment type="pathway">
    <text evidence="5">Cofactor biosynthesis; coenzyme A biosynthesis; CoA from (R)-pantothenate: step 5/5.</text>
</comment>